<evidence type="ECO:0000313" key="2">
    <source>
        <dbReference type="Proteomes" id="UP000238338"/>
    </source>
</evidence>
<keyword evidence="2" id="KW-1185">Reference proteome</keyword>
<name>A0A2S8RWH1_9RHOB</name>
<proteinExistence type="predicted"/>
<dbReference type="Pfam" id="PF09550">
    <property type="entry name" value="Phage_TAC_6"/>
    <property type="match status" value="1"/>
</dbReference>
<protein>
    <submittedName>
        <fullName evidence="1">Tail assembly chaperone</fullName>
    </submittedName>
</protein>
<dbReference type="Proteomes" id="UP000238338">
    <property type="component" value="Unassembled WGS sequence"/>
</dbReference>
<sequence>MYLIARGWGLAPDDFWNMTFAEFTLEFELRRPREDDHDLPGSLVRADIDDLKNWNPE</sequence>
<dbReference type="RefSeq" id="WP_146111673.1">
    <property type="nucleotide sequence ID" value="NZ_PVEP01000015.1"/>
</dbReference>
<dbReference type="EMBL" id="PVEP01000015">
    <property type="protein sequence ID" value="PQV52895.1"/>
    <property type="molecule type" value="Genomic_DNA"/>
</dbReference>
<reference evidence="1 2" key="1">
    <citation type="submission" date="2018-02" db="EMBL/GenBank/DDBJ databases">
        <title>Genomic Encyclopedia of Archaeal and Bacterial Type Strains, Phase II (KMG-II): from individual species to whole genera.</title>
        <authorList>
            <person name="Goeker M."/>
        </authorList>
    </citation>
    <scope>NUCLEOTIDE SEQUENCE [LARGE SCALE GENOMIC DNA]</scope>
    <source>
        <strain evidence="1 2">DSM 18921</strain>
    </source>
</reference>
<dbReference type="InterPro" id="IPR019056">
    <property type="entry name" value="Phage_TAC_6"/>
</dbReference>
<organism evidence="1 2">
    <name type="scientific">Albidovulum denitrificans</name>
    <dbReference type="NCBI Taxonomy" id="404881"/>
    <lineage>
        <taxon>Bacteria</taxon>
        <taxon>Pseudomonadati</taxon>
        <taxon>Pseudomonadota</taxon>
        <taxon>Alphaproteobacteria</taxon>
        <taxon>Rhodobacterales</taxon>
        <taxon>Paracoccaceae</taxon>
        <taxon>Albidovulum</taxon>
    </lineage>
</organism>
<accession>A0A2S8RWH1</accession>
<comment type="caution">
    <text evidence="1">The sequence shown here is derived from an EMBL/GenBank/DDBJ whole genome shotgun (WGS) entry which is preliminary data.</text>
</comment>
<evidence type="ECO:0000313" key="1">
    <source>
        <dbReference type="EMBL" id="PQV52895.1"/>
    </source>
</evidence>
<dbReference type="AlphaFoldDB" id="A0A2S8RWH1"/>
<gene>
    <name evidence="1" type="ORF">LX70_04001</name>
</gene>